<dbReference type="InterPro" id="IPR012348">
    <property type="entry name" value="RNR-like"/>
</dbReference>
<keyword evidence="2" id="KW-1185">Reference proteome</keyword>
<sequence length="334" mass="38045">MDERFVSSSEEDAFGFVMFGAVDNPVIHRLAANWKRRATVKRDDTDLLDLFDPALPDYPEEIVPFADHPTYTALPPEQRSAILTWAMITLNRNTEYSETHVVNPAFGLILRGEFPGLWGEALEVSLMQAMVDEQYHILMHRMASDVTRARRGEQYQEKQLPLPYVSVTHRELTERAVERWQRSLLTLAFSTTTELSIGAYLELVAKADGVQPMNVTLSRLHRHDEVCHGSISGELLKVLYPQLTDEQQRFLLDALCRALRAYSANDYRAWEAIMRFVGVEGGADMLQDCRSAGRTALLRDYSGLHQVLAELDVLDRIEFDWSSVKVSGRLPYVL</sequence>
<evidence type="ECO:0000313" key="2">
    <source>
        <dbReference type="Proteomes" id="UP000195880"/>
    </source>
</evidence>
<reference evidence="1 2" key="1">
    <citation type="submission" date="2017-05" db="EMBL/GenBank/DDBJ databases">
        <title>Streptomyces alboflavus Genome sequencing and assembly.</title>
        <authorList>
            <person name="Wang Y."/>
            <person name="Du B."/>
            <person name="Ding Y."/>
            <person name="Liu H."/>
            <person name="Hou Q."/>
            <person name="Liu K."/>
            <person name="Wang C."/>
            <person name="Yao L."/>
        </authorList>
    </citation>
    <scope>NUCLEOTIDE SEQUENCE [LARGE SCALE GENOMIC DNA]</scope>
    <source>
        <strain evidence="1 2">MDJK44</strain>
    </source>
</reference>
<proteinExistence type="predicted"/>
<dbReference type="RefSeq" id="WP_087887153.1">
    <property type="nucleotide sequence ID" value="NZ_CP021748.1"/>
</dbReference>
<dbReference type="Pfam" id="PF11583">
    <property type="entry name" value="AurF"/>
    <property type="match status" value="1"/>
</dbReference>
<dbReference type="InterPro" id="IPR025859">
    <property type="entry name" value="AurF/CmlI"/>
</dbReference>
<accession>A0A1Z1WRU9</accession>
<dbReference type="eggNOG" id="ENOG502ZAK9">
    <property type="taxonomic scope" value="Bacteria"/>
</dbReference>
<gene>
    <name evidence="1" type="ORF">SMD44_08645</name>
</gene>
<dbReference type="Proteomes" id="UP000195880">
    <property type="component" value="Chromosome"/>
</dbReference>
<organism evidence="1 2">
    <name type="scientific">Streptomyces alboflavus</name>
    <dbReference type="NCBI Taxonomy" id="67267"/>
    <lineage>
        <taxon>Bacteria</taxon>
        <taxon>Bacillati</taxon>
        <taxon>Actinomycetota</taxon>
        <taxon>Actinomycetes</taxon>
        <taxon>Kitasatosporales</taxon>
        <taxon>Streptomycetaceae</taxon>
        <taxon>Streptomyces</taxon>
    </lineage>
</organism>
<name>A0A1Z1WRU9_9ACTN</name>
<dbReference type="AlphaFoldDB" id="A0A1Z1WRU9"/>
<protein>
    <recommendedName>
        <fullName evidence="3">N-oxidase</fullName>
    </recommendedName>
</protein>
<dbReference type="STRING" id="67267.GCA_000716675_00556"/>
<dbReference type="Gene3D" id="1.10.620.20">
    <property type="entry name" value="Ribonucleotide Reductase, subunit A"/>
    <property type="match status" value="1"/>
</dbReference>
<evidence type="ECO:0008006" key="3">
    <source>
        <dbReference type="Google" id="ProtNLM"/>
    </source>
</evidence>
<evidence type="ECO:0000313" key="1">
    <source>
        <dbReference type="EMBL" id="ARX89158.1"/>
    </source>
</evidence>
<dbReference type="OrthoDB" id="581579at2"/>
<dbReference type="EMBL" id="CP021748">
    <property type="protein sequence ID" value="ARX89158.1"/>
    <property type="molecule type" value="Genomic_DNA"/>
</dbReference>
<dbReference type="GO" id="GO:0016491">
    <property type="term" value="F:oxidoreductase activity"/>
    <property type="evidence" value="ECO:0007669"/>
    <property type="project" value="InterPro"/>
</dbReference>
<dbReference type="KEGG" id="salf:SMD44_08645"/>